<keyword evidence="1" id="KW-0812">Transmembrane</keyword>
<evidence type="ECO:0000256" key="1">
    <source>
        <dbReference type="SAM" id="Phobius"/>
    </source>
</evidence>
<dbReference type="RefSeq" id="WP_345390959.1">
    <property type="nucleotide sequence ID" value="NZ_BAABLA010000007.1"/>
</dbReference>
<evidence type="ECO:0008006" key="4">
    <source>
        <dbReference type="Google" id="ProtNLM"/>
    </source>
</evidence>
<reference evidence="3" key="1">
    <citation type="journal article" date="2019" name="Int. J. Syst. Evol. Microbiol.">
        <title>The Global Catalogue of Microorganisms (GCM) 10K type strain sequencing project: providing services to taxonomists for standard genome sequencing and annotation.</title>
        <authorList>
            <consortium name="The Broad Institute Genomics Platform"/>
            <consortium name="The Broad Institute Genome Sequencing Center for Infectious Disease"/>
            <person name="Wu L."/>
            <person name="Ma J."/>
        </authorList>
    </citation>
    <scope>NUCLEOTIDE SEQUENCE [LARGE SCALE GENOMIC DNA]</scope>
    <source>
        <strain evidence="3">KCTC 32255</strain>
    </source>
</reference>
<keyword evidence="1" id="KW-1133">Transmembrane helix</keyword>
<keyword evidence="3" id="KW-1185">Reference proteome</keyword>
<name>A0ABW2C9M4_9PSEU</name>
<organism evidence="2 3">
    <name type="scientific">Haloechinothrix salitolerans</name>
    <dbReference type="NCBI Taxonomy" id="926830"/>
    <lineage>
        <taxon>Bacteria</taxon>
        <taxon>Bacillati</taxon>
        <taxon>Actinomycetota</taxon>
        <taxon>Actinomycetes</taxon>
        <taxon>Pseudonocardiales</taxon>
        <taxon>Pseudonocardiaceae</taxon>
        <taxon>Haloechinothrix</taxon>
    </lineage>
</organism>
<protein>
    <recommendedName>
        <fullName evidence="4">Serine protease</fullName>
    </recommendedName>
</protein>
<sequence>MSVYILLCLVVGVGAAIAALRAGQLGWFITGAVALALLLGVPAISAPFIDVAQGFASVVARAVSDHTPITG</sequence>
<evidence type="ECO:0000313" key="2">
    <source>
        <dbReference type="EMBL" id="MFC6871417.1"/>
    </source>
</evidence>
<proteinExistence type="predicted"/>
<dbReference type="Proteomes" id="UP001596337">
    <property type="component" value="Unassembled WGS sequence"/>
</dbReference>
<gene>
    <name evidence="2" type="ORF">ACFQGD_30275</name>
</gene>
<dbReference type="EMBL" id="JBHSXX010000001">
    <property type="protein sequence ID" value="MFC6871417.1"/>
    <property type="molecule type" value="Genomic_DNA"/>
</dbReference>
<evidence type="ECO:0000313" key="3">
    <source>
        <dbReference type="Proteomes" id="UP001596337"/>
    </source>
</evidence>
<feature type="transmembrane region" description="Helical" evidence="1">
    <location>
        <begin position="28"/>
        <end position="49"/>
    </location>
</feature>
<accession>A0ABW2C9M4</accession>
<keyword evidence="1" id="KW-0472">Membrane</keyword>
<comment type="caution">
    <text evidence="2">The sequence shown here is derived from an EMBL/GenBank/DDBJ whole genome shotgun (WGS) entry which is preliminary data.</text>
</comment>